<dbReference type="PROSITE" id="PS00300">
    <property type="entry name" value="SRP54"/>
    <property type="match status" value="1"/>
</dbReference>
<dbReference type="GO" id="GO:0005525">
    <property type="term" value="F:GTP binding"/>
    <property type="evidence" value="ECO:0007669"/>
    <property type="project" value="UniProtKB-KW"/>
</dbReference>
<dbReference type="Pfam" id="PF04086">
    <property type="entry name" value="SRP-alpha_N"/>
    <property type="match status" value="2"/>
</dbReference>
<dbReference type="InterPro" id="IPR007222">
    <property type="entry name" value="Sig_recog_particle_rcpt_asu_N"/>
</dbReference>
<evidence type="ECO:0000256" key="9">
    <source>
        <dbReference type="ARBA" id="ARBA00071429"/>
    </source>
</evidence>
<dbReference type="InterPro" id="IPR000897">
    <property type="entry name" value="SRP54_GTPase_dom"/>
</dbReference>
<dbReference type="InterPro" id="IPR011012">
    <property type="entry name" value="Longin-like_dom_sf"/>
</dbReference>
<evidence type="ECO:0000259" key="12">
    <source>
        <dbReference type="PROSITE" id="PS00300"/>
    </source>
</evidence>
<dbReference type="RefSeq" id="XP_059607035.1">
    <property type="nucleotide sequence ID" value="XM_059744497.1"/>
</dbReference>
<dbReference type="FunFam" id="3.30.450.60:FF:000023">
    <property type="entry name" value="Signal sequence receptor alpha subunit"/>
    <property type="match status" value="1"/>
</dbReference>
<reference evidence="13" key="2">
    <citation type="submission" date="2025-08" db="UniProtKB">
        <authorList>
            <consortium name="RefSeq"/>
        </authorList>
    </citation>
    <scope>IDENTIFICATION</scope>
</reference>
<comment type="subunit">
    <text evidence="3">Heterodimer of an alpha and a beta chain.</text>
</comment>
<feature type="domain" description="SRP54-type proteins GTP-binding" evidence="12">
    <location>
        <begin position="558"/>
        <end position="571"/>
    </location>
</feature>
<dbReference type="CDD" id="cd17876">
    <property type="entry name" value="SRalpha_C"/>
    <property type="match status" value="1"/>
</dbReference>
<proteinExistence type="inferred from homology"/>
<comment type="subcellular location">
    <subcellularLocation>
        <location evidence="1">Endoplasmic reticulum membrane</location>
        <topology evidence="1">Peripheral membrane protein</topology>
        <orientation evidence="1">Cytoplasmic side</orientation>
    </subcellularLocation>
</comment>
<evidence type="ECO:0000256" key="1">
    <source>
        <dbReference type="ARBA" id="ARBA00004397"/>
    </source>
</evidence>
<dbReference type="InterPro" id="IPR036225">
    <property type="entry name" value="SRP/SRP_N"/>
</dbReference>
<evidence type="ECO:0000256" key="7">
    <source>
        <dbReference type="ARBA" id="ARBA00023136"/>
    </source>
</evidence>
<dbReference type="Gene3D" id="1.20.120.140">
    <property type="entry name" value="Signal recognition particle SRP54, nucleotide-binding domain"/>
    <property type="match status" value="1"/>
</dbReference>
<dbReference type="InterPro" id="IPR042101">
    <property type="entry name" value="SRP54_N_sf"/>
</dbReference>
<reference evidence="13" key="1">
    <citation type="submission" date="2025-02" db="EMBL/GenBank/DDBJ databases">
        <authorList>
            <consortium name="NCBI Genome Project"/>
        </authorList>
    </citation>
    <scope>NUCLEOTIDE SEQUENCE</scope>
</reference>
<dbReference type="CDD" id="cd14826">
    <property type="entry name" value="SR_alpha_SRX"/>
    <property type="match status" value="1"/>
</dbReference>
<organism evidence="13">
    <name type="scientific">Aspergillus niger</name>
    <dbReference type="NCBI Taxonomy" id="5061"/>
    <lineage>
        <taxon>Eukaryota</taxon>
        <taxon>Fungi</taxon>
        <taxon>Dikarya</taxon>
        <taxon>Ascomycota</taxon>
        <taxon>Pezizomycotina</taxon>
        <taxon>Eurotiomycetes</taxon>
        <taxon>Eurotiomycetidae</taxon>
        <taxon>Eurotiales</taxon>
        <taxon>Aspergillaceae</taxon>
        <taxon>Aspergillus</taxon>
        <taxon>Aspergillus subgen. Circumdati</taxon>
    </lineage>
</organism>
<dbReference type="PANTHER" id="PTHR43134">
    <property type="entry name" value="SIGNAL RECOGNITION PARTICLE RECEPTOR SUBUNIT ALPHA"/>
    <property type="match status" value="1"/>
</dbReference>
<dbReference type="KEGG" id="ang:An15g01670"/>
<dbReference type="PANTHER" id="PTHR43134:SF1">
    <property type="entry name" value="SIGNAL RECOGNITION PARTICLE RECEPTOR SUBUNIT ALPHA"/>
    <property type="match status" value="1"/>
</dbReference>
<dbReference type="Gene3D" id="3.30.450.60">
    <property type="match status" value="1"/>
</dbReference>
<keyword evidence="4" id="KW-0547">Nucleotide-binding</keyword>
<dbReference type="InterPro" id="IPR027417">
    <property type="entry name" value="P-loop_NTPase"/>
</dbReference>
<comment type="similarity">
    <text evidence="2">Belongs to the GTP-binding SRP family.</text>
</comment>
<dbReference type="SMART" id="SM00382">
    <property type="entry name" value="AAA"/>
    <property type="match status" value="1"/>
</dbReference>
<dbReference type="SUPFAM" id="SSF52540">
    <property type="entry name" value="P-loop containing nucleoside triphosphate hydrolases"/>
    <property type="match status" value="1"/>
</dbReference>
<keyword evidence="6" id="KW-0342">GTP-binding</keyword>
<dbReference type="FunFam" id="3.40.50.300:FF:000566">
    <property type="entry name" value="Signal recognition particle receptor subunit alpha"/>
    <property type="match status" value="1"/>
</dbReference>
<feature type="compositionally biased region" description="Basic residues" evidence="11">
    <location>
        <begin position="175"/>
        <end position="185"/>
    </location>
</feature>
<evidence type="ECO:0000256" key="2">
    <source>
        <dbReference type="ARBA" id="ARBA00008531"/>
    </source>
</evidence>
<dbReference type="AlphaFoldDB" id="A0AAJ8C2X4"/>
<protein>
    <recommendedName>
        <fullName evidence="9">Signal recognition particle receptor subunit alpha homolog</fullName>
    </recommendedName>
    <alternativeName>
        <fullName evidence="10">Docking protein alpha</fullName>
    </alternativeName>
</protein>
<dbReference type="SMART" id="SM00963">
    <property type="entry name" value="SRP54_N"/>
    <property type="match status" value="1"/>
</dbReference>
<evidence type="ECO:0000256" key="4">
    <source>
        <dbReference type="ARBA" id="ARBA00022741"/>
    </source>
</evidence>
<evidence type="ECO:0000256" key="8">
    <source>
        <dbReference type="ARBA" id="ARBA00023170"/>
    </source>
</evidence>
<dbReference type="InterPro" id="IPR013822">
    <property type="entry name" value="Signal_recog_particl_SRP54_hlx"/>
</dbReference>
<dbReference type="GO" id="GO:0005789">
    <property type="term" value="C:endoplasmic reticulum membrane"/>
    <property type="evidence" value="ECO:0007669"/>
    <property type="project" value="UniProtKB-SubCell"/>
</dbReference>
<dbReference type="InterPro" id="IPR003593">
    <property type="entry name" value="AAA+_ATPase"/>
</dbReference>
<evidence type="ECO:0000256" key="6">
    <source>
        <dbReference type="ARBA" id="ARBA00023134"/>
    </source>
</evidence>
<dbReference type="Pfam" id="PF02881">
    <property type="entry name" value="SRP54_N"/>
    <property type="match status" value="1"/>
</dbReference>
<gene>
    <name evidence="13" type="ORF">An15g01670</name>
</gene>
<dbReference type="SMART" id="SM00962">
    <property type="entry name" value="SRP54"/>
    <property type="match status" value="1"/>
</dbReference>
<dbReference type="GeneID" id="4987768"/>
<feature type="region of interest" description="Disordered" evidence="11">
    <location>
        <begin position="148"/>
        <end position="186"/>
    </location>
</feature>
<evidence type="ECO:0000256" key="11">
    <source>
        <dbReference type="SAM" id="MobiDB-lite"/>
    </source>
</evidence>
<evidence type="ECO:0000256" key="5">
    <source>
        <dbReference type="ARBA" id="ARBA00022824"/>
    </source>
</evidence>
<evidence type="ECO:0000313" key="13">
    <source>
        <dbReference type="RefSeq" id="XP_059607035.1"/>
    </source>
</evidence>
<keyword evidence="5" id="KW-0256">Endoplasmic reticulum</keyword>
<evidence type="ECO:0000256" key="3">
    <source>
        <dbReference type="ARBA" id="ARBA00011870"/>
    </source>
</evidence>
<dbReference type="Gene3D" id="3.40.50.300">
    <property type="entry name" value="P-loop containing nucleotide triphosphate hydrolases"/>
    <property type="match status" value="1"/>
</dbReference>
<name>A0AAJ8C2X4_ASPNG</name>
<keyword evidence="8" id="KW-0675">Receptor</keyword>
<sequence>MLEAFEILTASGVVLWSKSYAPVGAHIVNSLINDVFIEEKVQLQATNNAAPSFKKEKYTLKWKRVKEFDLIFVAVYQSLLQLGWIDKLLDNISTLYIDLYKDQLRSTRARIAQYPFDKYFDQQVRELEDKSGPISSEAFVAHAVDKKDPLVSSDNGGPPPPPVPGLLKGDENRKGKTPKSGKKMRKWDADGFADEDDGQILDYSAHADGEEAAAPAVEGVSQDSWGRRTGKGQFVLKDLGDEVHSILENAESDKAKDVSSAGFVGSGFNAIGGLLRNIVGGKTLTEADLEKPLKTMEDHLLRKNVAREAAVRLCEGVQRELVGKKTGNFQSVDAALRSAMESSLRKILTPTSSLDLLREIDAVTSPTSKQQSPRPYVISIVGVNGVGKSTNLGKICYFLLQNKYRVLIAACDTFRSGAVEQLRVHARNLRELSARENVGEVELYEKGYGKDAANVAKDAVEYGAANHFDVVLIDTAGRRHNDQRLMSSLEKFAKFANPDKIFMVGEALVGTDSVMQARNFNQAFGTGRNLDGFIISKCDTVGDMVGTLVSMVHATGIPIVFLGVGQHYGDLRGLSVPWAVNLLMK</sequence>
<dbReference type="SUPFAM" id="SSF47364">
    <property type="entry name" value="Domain of the SRP/SRP receptor G-proteins"/>
    <property type="match status" value="1"/>
</dbReference>
<dbReference type="FunFam" id="1.20.120.140:FF:000009">
    <property type="entry name" value="Signal sequence receptor alpha subunit"/>
    <property type="match status" value="1"/>
</dbReference>
<dbReference type="Pfam" id="PF00448">
    <property type="entry name" value="SRP54"/>
    <property type="match status" value="1"/>
</dbReference>
<dbReference type="SUPFAM" id="SSF64356">
    <property type="entry name" value="SNARE-like"/>
    <property type="match status" value="1"/>
</dbReference>
<accession>A0AAJ8C2X4</accession>
<keyword evidence="7" id="KW-0472">Membrane</keyword>
<evidence type="ECO:0000256" key="10">
    <source>
        <dbReference type="ARBA" id="ARBA00081194"/>
    </source>
</evidence>